<protein>
    <recommendedName>
        <fullName evidence="3 8">DNA replication regulator SLD2</fullName>
    </recommendedName>
</protein>
<dbReference type="AlphaFoldDB" id="A0AAN6YFX3"/>
<feature type="region of interest" description="Disordered" evidence="9">
    <location>
        <begin position="24"/>
        <end position="121"/>
    </location>
</feature>
<dbReference type="GO" id="GO:0031261">
    <property type="term" value="C:DNA replication preinitiation complex"/>
    <property type="evidence" value="ECO:0007669"/>
    <property type="project" value="TreeGrafter"/>
</dbReference>
<evidence type="ECO:0000256" key="1">
    <source>
        <dbReference type="ARBA" id="ARBA00004123"/>
    </source>
</evidence>
<comment type="similarity">
    <text evidence="2 8">Belongs to the SLD2 family.</text>
</comment>
<evidence type="ECO:0000256" key="4">
    <source>
        <dbReference type="ARBA" id="ARBA00022705"/>
    </source>
</evidence>
<evidence type="ECO:0000256" key="6">
    <source>
        <dbReference type="ARBA" id="ARBA00023306"/>
    </source>
</evidence>
<reference evidence="10" key="2">
    <citation type="submission" date="2023-05" db="EMBL/GenBank/DDBJ databases">
        <authorList>
            <consortium name="Lawrence Berkeley National Laboratory"/>
            <person name="Steindorff A."/>
            <person name="Hensen N."/>
            <person name="Bonometti L."/>
            <person name="Westerberg I."/>
            <person name="Brannstrom I.O."/>
            <person name="Guillou S."/>
            <person name="Cros-Aarteil S."/>
            <person name="Calhoun S."/>
            <person name="Haridas S."/>
            <person name="Kuo A."/>
            <person name="Mondo S."/>
            <person name="Pangilinan J."/>
            <person name="Riley R."/>
            <person name="Labutti K."/>
            <person name="Andreopoulos B."/>
            <person name="Lipzen A."/>
            <person name="Chen C."/>
            <person name="Yanf M."/>
            <person name="Daum C."/>
            <person name="Ng V."/>
            <person name="Clum A."/>
            <person name="Ohm R."/>
            <person name="Martin F."/>
            <person name="Silar P."/>
            <person name="Natvig D."/>
            <person name="Lalanne C."/>
            <person name="Gautier V."/>
            <person name="Ament-Velasquez S.L."/>
            <person name="Kruys A."/>
            <person name="Hutchinson M.I."/>
            <person name="Powell A.J."/>
            <person name="Barry K."/>
            <person name="Miller A.N."/>
            <person name="Grigoriev I.V."/>
            <person name="Debuchy R."/>
            <person name="Gladieux P."/>
            <person name="Thoren M.H."/>
            <person name="Johannesson H."/>
        </authorList>
    </citation>
    <scope>NUCLEOTIDE SEQUENCE</scope>
    <source>
        <strain evidence="10">PSN293</strain>
    </source>
</reference>
<dbReference type="Pfam" id="PF11719">
    <property type="entry name" value="Drc1-Sld2"/>
    <property type="match status" value="1"/>
</dbReference>
<feature type="region of interest" description="Disordered" evidence="9">
    <location>
        <begin position="135"/>
        <end position="201"/>
    </location>
</feature>
<dbReference type="FunFam" id="1.10.10.1460:FF:000001">
    <property type="entry name" value="DNA replication regulator Sld2"/>
    <property type="match status" value="1"/>
</dbReference>
<feature type="region of interest" description="Disordered" evidence="9">
    <location>
        <begin position="570"/>
        <end position="589"/>
    </location>
</feature>
<feature type="compositionally biased region" description="Polar residues" evidence="9">
    <location>
        <begin position="241"/>
        <end position="253"/>
    </location>
</feature>
<feature type="compositionally biased region" description="Polar residues" evidence="9">
    <location>
        <begin position="166"/>
        <end position="191"/>
    </location>
</feature>
<comment type="caution">
    <text evidence="10">The sequence shown here is derived from an EMBL/GenBank/DDBJ whole genome shotgun (WGS) entry which is preliminary data.</text>
</comment>
<feature type="compositionally biased region" description="Basic and acidic residues" evidence="9">
    <location>
        <begin position="75"/>
        <end position="85"/>
    </location>
</feature>
<evidence type="ECO:0000256" key="9">
    <source>
        <dbReference type="SAM" id="MobiDB-lite"/>
    </source>
</evidence>
<feature type="region of interest" description="Disordered" evidence="9">
    <location>
        <begin position="398"/>
        <end position="548"/>
    </location>
</feature>
<evidence type="ECO:0000256" key="5">
    <source>
        <dbReference type="ARBA" id="ARBA00023242"/>
    </source>
</evidence>
<name>A0AAN6YFX3_9PEZI</name>
<evidence type="ECO:0000313" key="10">
    <source>
        <dbReference type="EMBL" id="KAK4218399.1"/>
    </source>
</evidence>
<feature type="compositionally biased region" description="Basic and acidic residues" evidence="9">
    <location>
        <begin position="36"/>
        <end position="56"/>
    </location>
</feature>
<dbReference type="GO" id="GO:0000727">
    <property type="term" value="P:double-strand break repair via break-induced replication"/>
    <property type="evidence" value="ECO:0007669"/>
    <property type="project" value="TreeGrafter"/>
</dbReference>
<evidence type="ECO:0000313" key="11">
    <source>
        <dbReference type="Proteomes" id="UP001301769"/>
    </source>
</evidence>
<keyword evidence="6 8" id="KW-0131">Cell cycle</keyword>
<proteinExistence type="inferred from homology"/>
<keyword evidence="11" id="KW-1185">Reference proteome</keyword>
<dbReference type="Proteomes" id="UP001301769">
    <property type="component" value="Unassembled WGS sequence"/>
</dbReference>
<feature type="compositionally biased region" description="Basic residues" evidence="9">
    <location>
        <begin position="414"/>
        <end position="429"/>
    </location>
</feature>
<evidence type="ECO:0000256" key="3">
    <source>
        <dbReference type="ARBA" id="ARBA00018363"/>
    </source>
</evidence>
<organism evidence="10 11">
    <name type="scientific">Rhypophila decipiens</name>
    <dbReference type="NCBI Taxonomy" id="261697"/>
    <lineage>
        <taxon>Eukaryota</taxon>
        <taxon>Fungi</taxon>
        <taxon>Dikarya</taxon>
        <taxon>Ascomycota</taxon>
        <taxon>Pezizomycotina</taxon>
        <taxon>Sordariomycetes</taxon>
        <taxon>Sordariomycetidae</taxon>
        <taxon>Sordariales</taxon>
        <taxon>Naviculisporaceae</taxon>
        <taxon>Rhypophila</taxon>
    </lineage>
</organism>
<feature type="compositionally biased region" description="Basic residues" evidence="9">
    <location>
        <begin position="508"/>
        <end position="519"/>
    </location>
</feature>
<keyword evidence="5 8" id="KW-0539">Nucleus</keyword>
<feature type="compositionally biased region" description="Acidic residues" evidence="9">
    <location>
        <begin position="479"/>
        <end position="491"/>
    </location>
</feature>
<evidence type="ECO:0000256" key="7">
    <source>
        <dbReference type="ARBA" id="ARBA00025253"/>
    </source>
</evidence>
<comment type="subcellular location">
    <subcellularLocation>
        <location evidence="1 8">Nucleus</location>
    </subcellularLocation>
</comment>
<dbReference type="Gene3D" id="1.10.10.1460">
    <property type="match status" value="1"/>
</dbReference>
<dbReference type="GO" id="GO:0003697">
    <property type="term" value="F:single-stranded DNA binding"/>
    <property type="evidence" value="ECO:0007669"/>
    <property type="project" value="TreeGrafter"/>
</dbReference>
<feature type="region of interest" description="Disordered" evidence="9">
    <location>
        <begin position="233"/>
        <end position="253"/>
    </location>
</feature>
<evidence type="ECO:0000256" key="2">
    <source>
        <dbReference type="ARBA" id="ARBA00007276"/>
    </source>
</evidence>
<dbReference type="InterPro" id="IPR021110">
    <property type="entry name" value="DNA_rep_checkpnt_protein"/>
</dbReference>
<reference evidence="10" key="1">
    <citation type="journal article" date="2023" name="Mol. Phylogenet. Evol.">
        <title>Genome-scale phylogeny and comparative genomics of the fungal order Sordariales.</title>
        <authorList>
            <person name="Hensen N."/>
            <person name="Bonometti L."/>
            <person name="Westerberg I."/>
            <person name="Brannstrom I.O."/>
            <person name="Guillou S."/>
            <person name="Cros-Aarteil S."/>
            <person name="Calhoun S."/>
            <person name="Haridas S."/>
            <person name="Kuo A."/>
            <person name="Mondo S."/>
            <person name="Pangilinan J."/>
            <person name="Riley R."/>
            <person name="LaButti K."/>
            <person name="Andreopoulos B."/>
            <person name="Lipzen A."/>
            <person name="Chen C."/>
            <person name="Yan M."/>
            <person name="Daum C."/>
            <person name="Ng V."/>
            <person name="Clum A."/>
            <person name="Steindorff A."/>
            <person name="Ohm R.A."/>
            <person name="Martin F."/>
            <person name="Silar P."/>
            <person name="Natvig D.O."/>
            <person name="Lalanne C."/>
            <person name="Gautier V."/>
            <person name="Ament-Velasquez S.L."/>
            <person name="Kruys A."/>
            <person name="Hutchinson M.I."/>
            <person name="Powell A.J."/>
            <person name="Barry K."/>
            <person name="Miller A.N."/>
            <person name="Grigoriev I.V."/>
            <person name="Debuchy R."/>
            <person name="Gladieux P."/>
            <person name="Hiltunen Thoren M."/>
            <person name="Johannesson H."/>
        </authorList>
    </citation>
    <scope>NUCLEOTIDE SEQUENCE</scope>
    <source>
        <strain evidence="10">PSN293</strain>
    </source>
</reference>
<dbReference type="PANTHER" id="PTHR28124">
    <property type="entry name" value="DNA REPLICATION REGULATOR SLD2"/>
    <property type="match status" value="1"/>
</dbReference>
<dbReference type="GO" id="GO:0006270">
    <property type="term" value="P:DNA replication initiation"/>
    <property type="evidence" value="ECO:0007669"/>
    <property type="project" value="UniProtKB-UniRule"/>
</dbReference>
<keyword evidence="4 8" id="KW-0235">DNA replication</keyword>
<dbReference type="EMBL" id="MU858053">
    <property type="protein sequence ID" value="KAK4218399.1"/>
    <property type="molecule type" value="Genomic_DNA"/>
</dbReference>
<dbReference type="CDD" id="cd22289">
    <property type="entry name" value="RecQL4_SLD2_NTD"/>
    <property type="match status" value="1"/>
</dbReference>
<dbReference type="PANTHER" id="PTHR28124:SF1">
    <property type="entry name" value="DNA REPLICATION REGULATOR SLD2"/>
    <property type="match status" value="1"/>
</dbReference>
<feature type="compositionally biased region" description="Acidic residues" evidence="9">
    <location>
        <begin position="444"/>
        <end position="456"/>
    </location>
</feature>
<sequence>MKDDDRSTYELRCNKLRAELKQWENEWAKTSGGKKPSREDIKQNSEISNKYKEYNNLRDTLAGKIKPTKTLPSAARHEETVAKQEQRRKRKQDRDIVLPPSRTPQKRSKHAQTPLKSQTYADVEFSAAVSPSLSRKLFGSPELPTSVDPTPQRDGRVLGLWDLLSATPSRSTGDDATSSKNTRQTNATPSKHNGIPDNDDALATANANRLNRTPNSSRMNKFLLDELPGMMTPIHKRDRNLQPTDKTPSSRSVSKLHFATPAFLRRSTAPLPAVGENGEWKVHPIKLPRKPNARGLSNMVASLRKLEEEALDDGLEVMREMEMEAEARESLAPGSKPIANVATAATATGSDEAAGAERTDDTTPTTTVQQEKIVPHEEEQQRPERPLLLGGFDDEVLYDSEEEQQLDRGQPLRVFKKKGQKRTTRKVKMKPSIVKRQQPIAANGDDDDKDDDDEVLVPETQFDSTKSGQHLEEGNALLLDEDASGSEFDDGDLLHDINDDDDDDDGTKKKKRAKLKKTPKQQETVKDKKKKSKVVAEEEEEDKENGGGIVKKTIRKVKATAFANFKRLKLKNNGAKGGPGHNSRFRRRR</sequence>
<comment type="function">
    <text evidence="7 8">Has a role in the initiation of DNA replication. Required at S-phase checkpoint.</text>
</comment>
<gene>
    <name evidence="10" type="ORF">QBC37DRAFT_478857</name>
</gene>
<dbReference type="GO" id="GO:1902977">
    <property type="term" value="P:mitotic DNA replication preinitiation complex assembly"/>
    <property type="evidence" value="ECO:0007669"/>
    <property type="project" value="TreeGrafter"/>
</dbReference>
<dbReference type="InterPro" id="IPR040203">
    <property type="entry name" value="Sld2"/>
</dbReference>
<evidence type="ECO:0000256" key="8">
    <source>
        <dbReference type="RuleBase" id="RU367067"/>
    </source>
</evidence>
<feature type="compositionally biased region" description="Basic and acidic residues" evidence="9">
    <location>
        <begin position="373"/>
        <end position="385"/>
    </location>
</feature>
<feature type="region of interest" description="Disordered" evidence="9">
    <location>
        <begin position="347"/>
        <end position="386"/>
    </location>
</feature>
<accession>A0AAN6YFX3</accession>
<dbReference type="GO" id="GO:0003688">
    <property type="term" value="F:DNA replication origin binding"/>
    <property type="evidence" value="ECO:0007669"/>
    <property type="project" value="TreeGrafter"/>
</dbReference>